<dbReference type="InterPro" id="IPR004217">
    <property type="entry name" value="Tim10-like"/>
</dbReference>
<keyword evidence="11" id="KW-0143">Chaperone</keyword>
<feature type="domain" description="Tim10-like" evidence="12">
    <location>
        <begin position="20"/>
        <end position="77"/>
    </location>
</feature>
<evidence type="ECO:0000256" key="10">
    <source>
        <dbReference type="ARBA" id="ARBA00023157"/>
    </source>
</evidence>
<evidence type="ECO:0000256" key="9">
    <source>
        <dbReference type="ARBA" id="ARBA00023136"/>
    </source>
</evidence>
<dbReference type="Proteomes" id="UP000750334">
    <property type="component" value="Unassembled WGS sequence"/>
</dbReference>
<keyword evidence="8 11" id="KW-0496">Mitochondrion</keyword>
<organism evidence="13 14">
    <name type="scientific">Maudiozyma exigua</name>
    <name type="common">Yeast</name>
    <name type="synonym">Kazachstania exigua</name>
    <dbReference type="NCBI Taxonomy" id="34358"/>
    <lineage>
        <taxon>Eukaryota</taxon>
        <taxon>Fungi</taxon>
        <taxon>Dikarya</taxon>
        <taxon>Ascomycota</taxon>
        <taxon>Saccharomycotina</taxon>
        <taxon>Saccharomycetes</taxon>
        <taxon>Saccharomycetales</taxon>
        <taxon>Saccharomycetaceae</taxon>
        <taxon>Maudiozyma</taxon>
    </lineage>
</organism>
<keyword evidence="4 11" id="KW-0999">Mitochondrion inner membrane</keyword>
<dbReference type="GO" id="GO:0015031">
    <property type="term" value="P:protein transport"/>
    <property type="evidence" value="ECO:0007669"/>
    <property type="project" value="UniProtKB-KW"/>
</dbReference>
<evidence type="ECO:0000313" key="13">
    <source>
        <dbReference type="EMBL" id="KAG0668139.1"/>
    </source>
</evidence>
<evidence type="ECO:0000259" key="12">
    <source>
        <dbReference type="Pfam" id="PF02953"/>
    </source>
</evidence>
<sequence>MSMFMGSFPGQEVSQEKIDIAEIQFNAMNSTFNNILKTCLEKCISRDGYGEGDLAKGEMCCIDRCVAKIHYSNRVIGGFVQTKGFGPETYLRHYNKFQDTGESQKK</sequence>
<evidence type="ECO:0000313" key="14">
    <source>
        <dbReference type="Proteomes" id="UP000750334"/>
    </source>
</evidence>
<keyword evidence="9" id="KW-0472">Membrane</keyword>
<evidence type="ECO:0000256" key="1">
    <source>
        <dbReference type="ARBA" id="ARBA00006720"/>
    </source>
</evidence>
<keyword evidence="14" id="KW-1185">Reference proteome</keyword>
<dbReference type="GO" id="GO:0005743">
    <property type="term" value="C:mitochondrial inner membrane"/>
    <property type="evidence" value="ECO:0007669"/>
    <property type="project" value="UniProtKB-SubCell"/>
</dbReference>
<keyword evidence="10 11" id="KW-1015">Disulfide bond</keyword>
<proteinExistence type="inferred from homology"/>
<evidence type="ECO:0000256" key="4">
    <source>
        <dbReference type="ARBA" id="ARBA00022792"/>
    </source>
</evidence>
<dbReference type="EMBL" id="PUHR01000078">
    <property type="protein sequence ID" value="KAG0668139.1"/>
    <property type="molecule type" value="Genomic_DNA"/>
</dbReference>
<evidence type="ECO:0000256" key="11">
    <source>
        <dbReference type="RuleBase" id="RU367043"/>
    </source>
</evidence>
<keyword evidence="2 11" id="KW-0813">Transport</keyword>
<evidence type="ECO:0000256" key="6">
    <source>
        <dbReference type="ARBA" id="ARBA00022927"/>
    </source>
</evidence>
<dbReference type="OrthoDB" id="274922at2759"/>
<evidence type="ECO:0000256" key="8">
    <source>
        <dbReference type="ARBA" id="ARBA00023128"/>
    </source>
</evidence>
<keyword evidence="5" id="KW-0862">Zinc</keyword>
<comment type="similarity">
    <text evidence="1 11">Belongs to the small Tim family.</text>
</comment>
<dbReference type="FunFam" id="1.10.287.810:FF:000011">
    <property type="entry name" value="Mitochondrial regulator of splicing 5"/>
    <property type="match status" value="1"/>
</dbReference>
<keyword evidence="7 11" id="KW-0811">Translocation</keyword>
<comment type="function">
    <text evidence="11">Mitochondrial intermembrane chaperone that participates in the import and insertion of some multi-pass transmembrane proteins into the mitochondrial inner membrane. Also required for the transfer of beta-barrel precursors from the TOM complex to the sorting and assembly machinery (SAM complex) of the outer membrane. Acts as a chaperone-like protein that protects the hydrophobic precursors from aggregation and guide them through the mitochondrial intermembrane space.</text>
</comment>
<dbReference type="GO" id="GO:0046872">
    <property type="term" value="F:metal ion binding"/>
    <property type="evidence" value="ECO:0007669"/>
    <property type="project" value="UniProtKB-KW"/>
</dbReference>
<comment type="domain">
    <text evidence="11">The twin CX3C motif contains 4 conserved Cys residues that form 2 disulfide bonds in the mitochondrial intermembrane space.</text>
</comment>
<evidence type="ECO:0000256" key="3">
    <source>
        <dbReference type="ARBA" id="ARBA00022723"/>
    </source>
</evidence>
<evidence type="ECO:0000256" key="5">
    <source>
        <dbReference type="ARBA" id="ARBA00022833"/>
    </source>
</evidence>
<protein>
    <recommendedName>
        <fullName evidence="11">Mitochondrial import inner membrane translocase subunit</fullName>
    </recommendedName>
</protein>
<accession>A0A9P7BAS3</accession>
<comment type="subcellular location">
    <subcellularLocation>
        <location evidence="11">Mitochondrion inner membrane</location>
        <topology evidence="11">Peripheral membrane protein</topology>
        <orientation evidence="11">Intermembrane side</orientation>
    </subcellularLocation>
</comment>
<reference evidence="13 14" key="1">
    <citation type="submission" date="2020-11" db="EMBL/GenBank/DDBJ databases">
        <title>Kefir isolates.</title>
        <authorList>
            <person name="Marcisauskas S."/>
            <person name="Kim Y."/>
            <person name="Blasche S."/>
        </authorList>
    </citation>
    <scope>NUCLEOTIDE SEQUENCE [LARGE SCALE GENOMIC DNA]</scope>
    <source>
        <strain evidence="13 14">OG2</strain>
    </source>
</reference>
<dbReference type="Pfam" id="PF02953">
    <property type="entry name" value="zf-Tim10_DDP"/>
    <property type="match status" value="1"/>
</dbReference>
<evidence type="ECO:0000256" key="2">
    <source>
        <dbReference type="ARBA" id="ARBA00022448"/>
    </source>
</evidence>
<keyword evidence="3" id="KW-0479">Metal-binding</keyword>
<dbReference type="InterPro" id="IPR035427">
    <property type="entry name" value="Tim10-like_dom_sf"/>
</dbReference>
<dbReference type="AlphaFoldDB" id="A0A9P7BAS3"/>
<gene>
    <name evidence="13" type="primary">TIM12</name>
    <name evidence="13" type="ORF">C6P45_004985</name>
</gene>
<dbReference type="PANTHER" id="PTHR11038">
    <property type="entry name" value="MITOCHONDRIAL IMPORT INNER MEMBRANE TRANSLOCASE SUBUNIT TIM10"/>
    <property type="match status" value="1"/>
</dbReference>
<comment type="subunit">
    <text evidence="11">Heterohexamer.</text>
</comment>
<comment type="caution">
    <text evidence="13">The sequence shown here is derived from an EMBL/GenBank/DDBJ whole genome shotgun (WGS) entry which is preliminary data.</text>
</comment>
<evidence type="ECO:0000256" key="7">
    <source>
        <dbReference type="ARBA" id="ARBA00023010"/>
    </source>
</evidence>
<keyword evidence="6 11" id="KW-0653">Protein transport</keyword>
<dbReference type="SUPFAM" id="SSF144122">
    <property type="entry name" value="Tim10-like"/>
    <property type="match status" value="1"/>
</dbReference>
<dbReference type="PANTHER" id="PTHR11038:SF18">
    <property type="entry name" value="MITOCHONDRIAL IMPORT INNER MEMBRANE TRANSLOCASE SUBUNIT TIM12"/>
    <property type="match status" value="1"/>
</dbReference>
<dbReference type="GO" id="GO:0045039">
    <property type="term" value="P:protein insertion into mitochondrial inner membrane"/>
    <property type="evidence" value="ECO:0007669"/>
    <property type="project" value="UniProtKB-ARBA"/>
</dbReference>
<name>A0A9P7BAS3_MAUEX</name>
<dbReference type="Gene3D" id="1.10.287.810">
    <property type="entry name" value="Mitochondrial import inner membrane translocase subunit tim13 like domains"/>
    <property type="match status" value="1"/>
</dbReference>